<reference evidence="3 4" key="2">
    <citation type="journal article" date="2020" name="Cell Rep.">
        <title>Acquisition and Adaptation of Ultra-small Parasitic Reduced Genome Bacteria to Mammalian Hosts.</title>
        <authorList>
            <person name="McLean J.S."/>
            <person name="Bor B."/>
            <person name="Kerns K.A."/>
            <person name="Liu Q."/>
            <person name="To T.T."/>
            <person name="Solden L."/>
            <person name="Hendrickson E.L."/>
            <person name="Wrighton K."/>
            <person name="Shi W."/>
            <person name="He X."/>
        </authorList>
    </citation>
    <scope>NUCLEOTIDE SEQUENCE [LARGE SCALE GENOMIC DNA]</scope>
    <source>
        <strain evidence="3 4">TM7_CMJM_G6_1_HOT_870</strain>
    </source>
</reference>
<proteinExistence type="predicted"/>
<feature type="domain" description="UvrC family homology region profile" evidence="2">
    <location>
        <begin position="248"/>
        <end position="355"/>
    </location>
</feature>
<comment type="caution">
    <text evidence="3">The sequence shown here is derived from an EMBL/GenBank/DDBJ whole genome shotgun (WGS) entry which is preliminary data.</text>
</comment>
<dbReference type="InterPro" id="IPR001162">
    <property type="entry name" value="UvrC_RNase_H_dom"/>
</dbReference>
<evidence type="ECO:0000313" key="3">
    <source>
        <dbReference type="EMBL" id="RYC73030.1"/>
    </source>
</evidence>
<evidence type="ECO:0000259" key="2">
    <source>
        <dbReference type="PROSITE" id="PS50165"/>
    </source>
</evidence>
<dbReference type="InterPro" id="IPR050066">
    <property type="entry name" value="UvrABC_protein_C"/>
</dbReference>
<evidence type="ECO:0000259" key="1">
    <source>
        <dbReference type="PROSITE" id="PS50164"/>
    </source>
</evidence>
<dbReference type="EMBL" id="PRLK01000001">
    <property type="protein sequence ID" value="RYC73030.1"/>
    <property type="molecule type" value="Genomic_DNA"/>
</dbReference>
<reference evidence="3 4" key="1">
    <citation type="journal article" date="2018" name="bioRxiv">
        <title>Evidence of independent acquisition and adaption of ultra-small bacteria to human hosts across the highly diverse yet reduced genomes of the phylum Saccharibacteria.</title>
        <authorList>
            <person name="McLean J.S."/>
            <person name="Bor B."/>
            <person name="To T.T."/>
            <person name="Liu Q."/>
            <person name="Kearns K.A."/>
            <person name="Solden L.M."/>
            <person name="Wrighton K.C."/>
            <person name="He X."/>
            <person name="Shi W."/>
        </authorList>
    </citation>
    <scope>NUCLEOTIDE SEQUENCE [LARGE SCALE GENOMIC DNA]</scope>
    <source>
        <strain evidence="3 4">TM7_CMJM_G6_1_HOT_870</strain>
    </source>
</reference>
<dbReference type="Pfam" id="PF08459">
    <property type="entry name" value="UvrC_RNaseH_dom"/>
    <property type="match status" value="1"/>
</dbReference>
<dbReference type="InterPro" id="IPR038476">
    <property type="entry name" value="UvrC_RNase_H_dom_sf"/>
</dbReference>
<dbReference type="InterPro" id="IPR036876">
    <property type="entry name" value="UVR_dom_sf"/>
</dbReference>
<dbReference type="InterPro" id="IPR047296">
    <property type="entry name" value="GIY-YIG_UvrC_Cho"/>
</dbReference>
<dbReference type="InterPro" id="IPR010994">
    <property type="entry name" value="RuvA_2-like"/>
</dbReference>
<dbReference type="Gene3D" id="3.40.1440.10">
    <property type="entry name" value="GIY-YIG endonuclease"/>
    <property type="match status" value="1"/>
</dbReference>
<dbReference type="SUPFAM" id="SSF46600">
    <property type="entry name" value="C-terminal UvrC-binding domain of UvrB"/>
    <property type="match status" value="1"/>
</dbReference>
<sequence>MNKLKEKLKLLPVSAGVYFHKDLNGNIIYIGKAANLKNRVRSYFQSVQLKDTKTQALVKDIDDIEWIEVDSEIDALFLESEMIKRYKPRYNILLRDDKNVSYVCIKQLEIPFITITRLPDGEVECYGPFYSITSIRKALKILRKAFPYYDSPNLPRKNNLDSQLGLTPNLENLEKNTEIYNKTLKKYKDNLKKIAKYLKGQGRDIYKEIELEMVDFANNYNFELAIQRRNQLNILKELNKQVLFSQDERLDISKDEALAQLSALFGLGKVPRTIECYDISHISGSDTVGSMVVFSNGVSDRKRYRKFKLINKNNDFESMKELVLRRFSSSYINTTPDIVIIDGGMNQLEIVFNAIPKNIITIGIAKRNEEIIIHKLKSNIDQEILDDIKKNKDIKVTIDKDFYIINLHPKQKHNYGHAKNLLGDNNSKYNDLTKLIQRIRDESHRFAINYHRQIRTKSQIRNELEDIDGIGTKTRRILLKYFKSISKIKDSSFEEVAQIIGKDKARKIKNHFK</sequence>
<dbReference type="Proteomes" id="UP001190925">
    <property type="component" value="Unassembled WGS sequence"/>
</dbReference>
<dbReference type="PROSITE" id="PS50165">
    <property type="entry name" value="UVRC"/>
    <property type="match status" value="1"/>
</dbReference>
<dbReference type="SMART" id="SM00465">
    <property type="entry name" value="GIYc"/>
    <property type="match status" value="1"/>
</dbReference>
<dbReference type="Pfam" id="PF14520">
    <property type="entry name" value="HHH_5"/>
    <property type="match status" value="1"/>
</dbReference>
<keyword evidence="4" id="KW-1185">Reference proteome</keyword>
<dbReference type="InterPro" id="IPR000305">
    <property type="entry name" value="GIY-YIG_endonuc"/>
</dbReference>
<feature type="domain" description="GIY-YIG" evidence="1">
    <location>
        <begin position="13"/>
        <end position="92"/>
    </location>
</feature>
<dbReference type="PANTHER" id="PTHR30562:SF1">
    <property type="entry name" value="UVRABC SYSTEM PROTEIN C"/>
    <property type="match status" value="1"/>
</dbReference>
<dbReference type="Gene3D" id="3.30.420.340">
    <property type="entry name" value="UvrC, RNAse H endonuclease domain"/>
    <property type="match status" value="1"/>
</dbReference>
<protein>
    <submittedName>
        <fullName evidence="3">UvrABC system protein C</fullName>
    </submittedName>
</protein>
<dbReference type="SUPFAM" id="SSF82771">
    <property type="entry name" value="GIY-YIG endonuclease"/>
    <property type="match status" value="1"/>
</dbReference>
<name>A0ABY0FKQ8_9BACT</name>
<dbReference type="SUPFAM" id="SSF47781">
    <property type="entry name" value="RuvA domain 2-like"/>
    <property type="match status" value="1"/>
</dbReference>
<dbReference type="CDD" id="cd10434">
    <property type="entry name" value="GIY-YIG_UvrC_Cho"/>
    <property type="match status" value="1"/>
</dbReference>
<dbReference type="Gene3D" id="1.10.150.20">
    <property type="entry name" value="5' to 3' exonuclease, C-terminal subdomain"/>
    <property type="match status" value="1"/>
</dbReference>
<dbReference type="Pfam" id="PF01541">
    <property type="entry name" value="GIY-YIG"/>
    <property type="match status" value="1"/>
</dbReference>
<gene>
    <name evidence="3" type="primary">uvrC</name>
    <name evidence="3" type="ORF">G6CMJM_00138</name>
</gene>
<evidence type="ECO:0000313" key="4">
    <source>
        <dbReference type="Proteomes" id="UP001190925"/>
    </source>
</evidence>
<accession>A0ABY0FKQ8</accession>
<dbReference type="InterPro" id="IPR035901">
    <property type="entry name" value="GIY-YIG_endonuc_sf"/>
</dbReference>
<organism evidence="3 4">
    <name type="scientific">Candidatus Nanogingivalis gingivitcus</name>
    <dbReference type="NCBI Taxonomy" id="2171992"/>
    <lineage>
        <taxon>Bacteria</taxon>
        <taxon>Candidatus Saccharimonadota</taxon>
        <taxon>Candidatus Nanosyncoccalia</taxon>
        <taxon>Candidatus Nanogingivales</taxon>
        <taxon>Candidatus Nanogingivalaceae</taxon>
        <taxon>Candidatus Nanogingivalis</taxon>
    </lineage>
</organism>
<dbReference type="RefSeq" id="WP_129718559.1">
    <property type="nucleotide sequence ID" value="NZ_PRLK01000001.1"/>
</dbReference>
<dbReference type="PROSITE" id="PS50164">
    <property type="entry name" value="GIY_YIG"/>
    <property type="match status" value="1"/>
</dbReference>
<dbReference type="PANTHER" id="PTHR30562">
    <property type="entry name" value="UVRC/OXIDOREDUCTASE"/>
    <property type="match status" value="1"/>
</dbReference>